<keyword evidence="1" id="KW-0175">Coiled coil</keyword>
<accession>A0A1J1H7K3</accession>
<protein>
    <submittedName>
        <fullName evidence="2">Uncharacterized protein</fullName>
    </submittedName>
</protein>
<organism evidence="2 3">
    <name type="scientific">Plasmodium relictum</name>
    <dbReference type="NCBI Taxonomy" id="85471"/>
    <lineage>
        <taxon>Eukaryota</taxon>
        <taxon>Sar</taxon>
        <taxon>Alveolata</taxon>
        <taxon>Apicomplexa</taxon>
        <taxon>Aconoidasida</taxon>
        <taxon>Haemosporida</taxon>
        <taxon>Plasmodiidae</taxon>
        <taxon>Plasmodium</taxon>
        <taxon>Plasmodium (Haemamoeba)</taxon>
    </lineage>
</organism>
<sequence length="808" mass="97801">MSHRINVFVYICKMKKEIKIKKDIIKKIVPTKNKSSKNIIVKYILCDRKRKNYIIKKKWKINYILNKTRKKKKKKRKNYIGENNSTKIFSIEEDEIKKEYNLTKNLLDIKKNRENNSESYNHLLKKITKNIKSYTNTTVINTGVDTYKNEKNVFLYGNLFMKYLKKYGKKKRRIEKKLKNFQRSEIKHKESISEKRKKKKEEFYNSYEGSFDNKENSYEDKNIYEDCLKKKGLIYDIYDYIIKMNYENIKISLSSWVYKNNKIIDILKKKYQKKRKIKKKKESFCHKCFIRKFFDNSNLKYPKCCNDLPFKKTIKNDKNLKSILKYIIRKYIRIINNVREKSNLCLIFKYKIIINNQNIFVYFINFPLCNIERNKIFYNSNNEKSLLFLFNKKIVNSLKNISDYSNFLFPFNSSKKCQKALNLKKKIIYFIRNKKYSFKNYKCMKKEMIMNNYLNDIQKDKFASDNDINIKKKNNIKYDFTKYNKKDMIFHVLVFELLIRLIFENSKTYFTIFISGITNGYDFYKNIYYLNLSKIINVNVKLKNRITKKNKKVKSKFVCDDENLLNNLLKENNKFKNEIDERDKIIIQLENEINEKNILVSQLENEITKNKEENVDKVKIIENLKNKISKKEASKKEYIDESSQKNNNYLKKLYNENNLLKEKIKKLSSLIKKDETYSKVSDKLLGKNMNSETMLLKNFDNKKEDENDKLSFFFKAFVDTEQKLYIADAVIKTQKEIITKIKKDKNYYFEEIKKKKIVFKKELENSLDFIYSVCEDIKTKKEKICLKNRINKLQDCINTFLNEFEKDY</sequence>
<dbReference type="Proteomes" id="UP000220158">
    <property type="component" value="Chromosome 10"/>
</dbReference>
<name>A0A1J1H7K3_PLARL</name>
<dbReference type="RefSeq" id="XP_028533646.1">
    <property type="nucleotide sequence ID" value="XM_028677237.1"/>
</dbReference>
<dbReference type="OrthoDB" id="372053at2759"/>
<keyword evidence="3" id="KW-1185">Reference proteome</keyword>
<reference evidence="2 3" key="1">
    <citation type="submission" date="2015-04" db="EMBL/GenBank/DDBJ databases">
        <authorList>
            <consortium name="Pathogen Informatics"/>
        </authorList>
    </citation>
    <scope>NUCLEOTIDE SEQUENCE [LARGE SCALE GENOMIC DNA]</scope>
    <source>
        <strain evidence="2 3">SGS1</strain>
    </source>
</reference>
<dbReference type="AlphaFoldDB" id="A0A1J1H7K3"/>
<dbReference type="OMA" id="NNANEQM"/>
<proteinExistence type="predicted"/>
<dbReference type="KEGG" id="prel:PRELSG_1029900"/>
<evidence type="ECO:0000313" key="2">
    <source>
        <dbReference type="EMBL" id="CRH00643.1"/>
    </source>
</evidence>
<evidence type="ECO:0000313" key="3">
    <source>
        <dbReference type="Proteomes" id="UP000220158"/>
    </source>
</evidence>
<dbReference type="GeneID" id="39736766"/>
<evidence type="ECO:0000256" key="1">
    <source>
        <dbReference type="SAM" id="Coils"/>
    </source>
</evidence>
<gene>
    <name evidence="2" type="ORF">PRELSG_1029900</name>
</gene>
<dbReference type="VEuPathDB" id="PlasmoDB:PRELSG_1029900"/>
<feature type="coiled-coil region" evidence="1">
    <location>
        <begin position="565"/>
        <end position="670"/>
    </location>
</feature>
<dbReference type="EMBL" id="LN835305">
    <property type="protein sequence ID" value="CRH00643.1"/>
    <property type="molecule type" value="Genomic_DNA"/>
</dbReference>